<dbReference type="AlphaFoldDB" id="A0AAE4MJW0"/>
<protein>
    <recommendedName>
        <fullName evidence="1">Pyrrolysine biosynthesis protein PylD N-terminal domain-containing protein</fullName>
    </recommendedName>
</protein>
<accession>A0AAE4MJW0</accession>
<feature type="domain" description="Pyrrolysine biosynthesis protein PylD N-terminal" evidence="1">
    <location>
        <begin position="10"/>
        <end position="118"/>
    </location>
</feature>
<sequence>MALLTPDDLQNMTDALVENDNLVCTLTGLSLDRLCADIYKTEKKNEKIAIIPVTAGCGIIGRFSESLLFTVQHFGMDGFITKNTDIAGFYEAVTSGADIILMADDLAFVAYNLKSQKIAHNQICTGRVYAEILCRMPTPDAAAKEVLVIGLGKVGTPALETFLDYGYSISVFDADSRRLNEVVGGSGYRCPPNSSGKIKKYDPNAGCKFDKIFEATPAADTVPECCLTNGSVLSTPGIPCGLSKTLQEKYNVKIVQEPLGIGTLSMLYAVFDKK</sequence>
<dbReference type="Gene3D" id="3.40.50.12150">
    <property type="match status" value="1"/>
</dbReference>
<gene>
    <name evidence="2" type="ORF">MsAg5_03320</name>
</gene>
<organism evidence="2 3">
    <name type="scientific">Methanolapillus africanus</name>
    <dbReference type="NCBI Taxonomy" id="3028297"/>
    <lineage>
        <taxon>Archaea</taxon>
        <taxon>Methanobacteriati</taxon>
        <taxon>Methanobacteriota</taxon>
        <taxon>Stenosarchaea group</taxon>
        <taxon>Methanomicrobia</taxon>
        <taxon>Methanosarcinales</taxon>
        <taxon>Methanosarcinaceae</taxon>
        <taxon>Methanolapillus</taxon>
    </lineage>
</organism>
<dbReference type="Proteomes" id="UP001271789">
    <property type="component" value="Unassembled WGS sequence"/>
</dbReference>
<comment type="caution">
    <text evidence="2">The sequence shown here is derived from an EMBL/GenBank/DDBJ whole genome shotgun (WGS) entry which is preliminary data.</text>
</comment>
<name>A0AAE4MJW0_9EURY</name>
<evidence type="ECO:0000313" key="2">
    <source>
        <dbReference type="EMBL" id="MDV0446493.1"/>
    </source>
</evidence>
<evidence type="ECO:0000313" key="3">
    <source>
        <dbReference type="Proteomes" id="UP001271789"/>
    </source>
</evidence>
<reference evidence="2" key="1">
    <citation type="submission" date="2023-06" db="EMBL/GenBank/DDBJ databases">
        <title>Genome sequence of Methanosarcinaceae archaeon Ag5.</title>
        <authorList>
            <person name="Protasov E."/>
            <person name="Platt K."/>
            <person name="Poehlein A."/>
            <person name="Daniel R."/>
            <person name="Brune A."/>
        </authorList>
    </citation>
    <scope>NUCLEOTIDE SEQUENCE</scope>
    <source>
        <strain evidence="2">Ag5</strain>
    </source>
</reference>
<dbReference type="EMBL" id="JAWDKD010000007">
    <property type="protein sequence ID" value="MDV0446493.1"/>
    <property type="molecule type" value="Genomic_DNA"/>
</dbReference>
<dbReference type="InterPro" id="IPR036291">
    <property type="entry name" value="NAD(P)-bd_dom_sf"/>
</dbReference>
<dbReference type="SUPFAM" id="SSF51735">
    <property type="entry name" value="NAD(P)-binding Rossmann-fold domains"/>
    <property type="match status" value="1"/>
</dbReference>
<dbReference type="InterPro" id="IPR023914">
    <property type="entry name" value="Pyrrolys_PylD"/>
</dbReference>
<dbReference type="InterPro" id="IPR048757">
    <property type="entry name" value="PylD_N"/>
</dbReference>
<dbReference type="NCBIfam" id="TIGR03911">
    <property type="entry name" value="pyrrolys_PylD"/>
    <property type="match status" value="1"/>
</dbReference>
<keyword evidence="3" id="KW-1185">Reference proteome</keyword>
<dbReference type="RefSeq" id="WP_338098889.1">
    <property type="nucleotide sequence ID" value="NZ_JAWDKD010000007.1"/>
</dbReference>
<dbReference type="Pfam" id="PF21455">
    <property type="entry name" value="PylD_N"/>
    <property type="match status" value="1"/>
</dbReference>
<proteinExistence type="predicted"/>
<dbReference type="Gene3D" id="3.40.50.720">
    <property type="entry name" value="NAD(P)-binding Rossmann-like Domain"/>
    <property type="match status" value="1"/>
</dbReference>
<evidence type="ECO:0000259" key="1">
    <source>
        <dbReference type="Pfam" id="PF21455"/>
    </source>
</evidence>